<dbReference type="PANTHER" id="PTHR10088:SF4">
    <property type="entry name" value="GLUCOKINASE REGULATORY PROTEIN"/>
    <property type="match status" value="1"/>
</dbReference>
<dbReference type="Gene3D" id="1.10.8.1080">
    <property type="match status" value="1"/>
</dbReference>
<dbReference type="InterPro" id="IPR043129">
    <property type="entry name" value="ATPase_NBD"/>
</dbReference>
<dbReference type="CDD" id="cd05007">
    <property type="entry name" value="SIS_Etherase"/>
    <property type="match status" value="1"/>
</dbReference>
<dbReference type="SUPFAM" id="SSF53697">
    <property type="entry name" value="SIS domain"/>
    <property type="match status" value="1"/>
</dbReference>
<dbReference type="EC" id="2.7.1.59" evidence="2"/>
<dbReference type="GO" id="GO:0016835">
    <property type="term" value="F:carbon-oxygen lyase activity"/>
    <property type="evidence" value="ECO:0007669"/>
    <property type="project" value="InterPro"/>
</dbReference>
<dbReference type="GO" id="GO:0019899">
    <property type="term" value="F:enzyme binding"/>
    <property type="evidence" value="ECO:0007669"/>
    <property type="project" value="TreeGrafter"/>
</dbReference>
<dbReference type="GO" id="GO:0005829">
    <property type="term" value="C:cytosol"/>
    <property type="evidence" value="ECO:0007669"/>
    <property type="project" value="TreeGrafter"/>
</dbReference>
<name>A0A439CX68_9PEZI</name>
<dbReference type="GO" id="GO:0005654">
    <property type="term" value="C:nucleoplasm"/>
    <property type="evidence" value="ECO:0007669"/>
    <property type="project" value="TreeGrafter"/>
</dbReference>
<accession>A0A439CX68</accession>
<proteinExistence type="inferred from homology"/>
<dbReference type="PANTHER" id="PTHR10088">
    <property type="entry name" value="GLUCOKINASE REGULATORY PROTEIN"/>
    <property type="match status" value="1"/>
</dbReference>
<dbReference type="Gene3D" id="3.30.420.40">
    <property type="match status" value="2"/>
</dbReference>
<evidence type="ECO:0000313" key="9">
    <source>
        <dbReference type="EMBL" id="RWA06809.1"/>
    </source>
</evidence>
<feature type="repeat" description="RCC1" evidence="7">
    <location>
        <begin position="68"/>
        <end position="116"/>
    </location>
</feature>
<dbReference type="PROSITE" id="PS50012">
    <property type="entry name" value="RCC1_3"/>
    <property type="match status" value="1"/>
</dbReference>
<dbReference type="Gene3D" id="3.40.50.10490">
    <property type="entry name" value="Glucose-6-phosphate isomerase like protein, domain 1"/>
    <property type="match status" value="1"/>
</dbReference>
<dbReference type="InterPro" id="IPR002731">
    <property type="entry name" value="ATPase_BadF"/>
</dbReference>
<dbReference type="GO" id="GO:0009750">
    <property type="term" value="P:response to fructose"/>
    <property type="evidence" value="ECO:0007669"/>
    <property type="project" value="TreeGrafter"/>
</dbReference>
<evidence type="ECO:0000256" key="5">
    <source>
        <dbReference type="ARBA" id="ARBA00023277"/>
    </source>
</evidence>
<dbReference type="GO" id="GO:0070095">
    <property type="term" value="F:fructose-6-phosphate binding"/>
    <property type="evidence" value="ECO:0007669"/>
    <property type="project" value="TreeGrafter"/>
</dbReference>
<dbReference type="InterPro" id="IPR005486">
    <property type="entry name" value="Glucokinase_regulatory_CS"/>
</dbReference>
<feature type="domain" description="SIS" evidence="8">
    <location>
        <begin position="60"/>
        <end position="226"/>
    </location>
</feature>
<keyword evidence="10" id="KW-1185">Reference proteome</keyword>
<dbReference type="FunFam" id="3.40.50.10490:FF:000014">
    <property type="entry name" value="N-acetylmuramic acid 6-phosphate etherase"/>
    <property type="match status" value="1"/>
</dbReference>
<reference evidence="9 10" key="1">
    <citation type="submission" date="2018-12" db="EMBL/GenBank/DDBJ databases">
        <title>Draft genome sequence of Xylaria grammica IHI A82.</title>
        <authorList>
            <person name="Buettner E."/>
            <person name="Kellner H."/>
        </authorList>
    </citation>
    <scope>NUCLEOTIDE SEQUENCE [LARGE SCALE GENOMIC DNA]</scope>
    <source>
        <strain evidence="9 10">IHI A82</strain>
    </source>
</reference>
<dbReference type="GO" id="GO:0042593">
    <property type="term" value="P:glucose homeostasis"/>
    <property type="evidence" value="ECO:0007669"/>
    <property type="project" value="TreeGrafter"/>
</dbReference>
<dbReference type="STRING" id="363999.A0A439CX68"/>
<dbReference type="Pfam" id="PF01869">
    <property type="entry name" value="BcrAD_BadFG"/>
    <property type="match status" value="1"/>
</dbReference>
<dbReference type="GO" id="GO:0004857">
    <property type="term" value="F:enzyme inhibitor activity"/>
    <property type="evidence" value="ECO:0007669"/>
    <property type="project" value="TreeGrafter"/>
</dbReference>
<evidence type="ECO:0000259" key="8">
    <source>
        <dbReference type="PROSITE" id="PS51464"/>
    </source>
</evidence>
<dbReference type="EMBL" id="RYZI01000305">
    <property type="protein sequence ID" value="RWA06809.1"/>
    <property type="molecule type" value="Genomic_DNA"/>
</dbReference>
<dbReference type="SUPFAM" id="SSF53067">
    <property type="entry name" value="Actin-like ATPase domain"/>
    <property type="match status" value="2"/>
</dbReference>
<evidence type="ECO:0000256" key="6">
    <source>
        <dbReference type="ARBA" id="ARBA00031123"/>
    </source>
</evidence>
<dbReference type="PROSITE" id="PS01272">
    <property type="entry name" value="GCKR"/>
    <property type="match status" value="1"/>
</dbReference>
<evidence type="ECO:0000256" key="3">
    <source>
        <dbReference type="ARBA" id="ARBA00014974"/>
    </source>
</evidence>
<comment type="similarity">
    <text evidence="1">Belongs to the eukaryotic-type N-acetylglucosamine kinase family.</text>
</comment>
<dbReference type="InterPro" id="IPR005488">
    <property type="entry name" value="Etherase_MurQ"/>
</dbReference>
<gene>
    <name evidence="9" type="ORF">EKO27_g8285</name>
</gene>
<dbReference type="InterPro" id="IPR000408">
    <property type="entry name" value="Reg_chr_condens"/>
</dbReference>
<dbReference type="NCBIfam" id="NF003915">
    <property type="entry name" value="PRK05441.1"/>
    <property type="match status" value="1"/>
</dbReference>
<dbReference type="PROSITE" id="PS51464">
    <property type="entry name" value="SIS"/>
    <property type="match status" value="1"/>
</dbReference>
<dbReference type="HAMAP" id="MF_00068">
    <property type="entry name" value="MurQ"/>
    <property type="match status" value="1"/>
</dbReference>
<dbReference type="InterPro" id="IPR046348">
    <property type="entry name" value="SIS_dom_sf"/>
</dbReference>
<dbReference type="InterPro" id="IPR001347">
    <property type="entry name" value="SIS_dom"/>
</dbReference>
<sequence>MTVPIVQLAGLQTETQNARTTGIDQVPTLELCRILNREDRDVSSAVERCIPVIAEVIDTLSERVYNGGRVFYIGAGTSGRLGVLDASEIPPTYSAPSGQFIALIAGGDYALRHAKEGAEDDRAGAKADLEVFNLDPKVDSLIGIASSGRTPYVLGGLSYAKSLGATTVGLVCVSPSAAGVEGNADYLISAVTGPEAVTGSTRMKAGTATKLVLNMISTGIMIKLGKTYGNLMIDLKATNIKLRQRARNILRFVGGDACTQSDQELDQILEHCRGSVKLAAVAITLKVPVVDAEDRLQRNKGVLAHVFEEARDQDARRGAHDDGLVLCVDAGGTSCKAVIMSKDGEMGMGTAGPCNVTNIGIGTVLSTISEAIQEAMDNCKYTKGRRIQTIKLSSAWVGMAGYDRPSLSPTVDKALSELLGLTLGAGLKITTDIDLLPISVVGQTDLDSMVVVVAGTGSIATNYAKVDGQFRRMHRVGGWGYLLGDDGSGYGIGREALRGALHSSDLYKILGRKDANFTTQTLPRLSQAVFKYFEALYPECKPEDLLNTILVPDPALHQGENATHAITKRVAGVAKLVLSMANSDDEAKRIVDTGVSRLVDQIALLIHAGEIDPAKSGLVLAGGMMQDELYRTVLTSTLEQRCGKFKQTEIVTQPAMAGARYLLNYVV</sequence>
<dbReference type="Proteomes" id="UP000286045">
    <property type="component" value="Unassembled WGS sequence"/>
</dbReference>
<evidence type="ECO:0000256" key="2">
    <source>
        <dbReference type="ARBA" id="ARBA00012122"/>
    </source>
</evidence>
<dbReference type="GO" id="GO:0045127">
    <property type="term" value="F:N-acetylglucosamine kinase activity"/>
    <property type="evidence" value="ECO:0007669"/>
    <property type="project" value="UniProtKB-EC"/>
</dbReference>
<evidence type="ECO:0000256" key="7">
    <source>
        <dbReference type="PROSITE-ProRule" id="PRU00235"/>
    </source>
</evidence>
<dbReference type="NCBIfam" id="TIGR00274">
    <property type="entry name" value="N-acetylmuramic acid 6-phosphate etherase"/>
    <property type="match status" value="1"/>
</dbReference>
<dbReference type="Pfam" id="PF22645">
    <property type="entry name" value="GKRP_SIS_N"/>
    <property type="match status" value="1"/>
</dbReference>
<comment type="caution">
    <text evidence="9">The sequence shown here is derived from an EMBL/GenBank/DDBJ whole genome shotgun (WGS) entry which is preliminary data.</text>
</comment>
<dbReference type="NCBIfam" id="NF009222">
    <property type="entry name" value="PRK12570.1"/>
    <property type="match status" value="1"/>
</dbReference>
<dbReference type="InterPro" id="IPR040190">
    <property type="entry name" value="MURQ/GCKR"/>
</dbReference>
<protein>
    <recommendedName>
        <fullName evidence="3">N-acetyl-D-glucosamine kinase</fullName>
        <ecNumber evidence="2">2.7.1.59</ecNumber>
    </recommendedName>
    <alternativeName>
        <fullName evidence="6">GlcNAc kinase</fullName>
    </alternativeName>
</protein>
<evidence type="ECO:0000256" key="1">
    <source>
        <dbReference type="ARBA" id="ARBA00006198"/>
    </source>
</evidence>
<keyword evidence="4" id="KW-0456">Lyase</keyword>
<dbReference type="AlphaFoldDB" id="A0A439CX68"/>
<dbReference type="GO" id="GO:0030246">
    <property type="term" value="F:carbohydrate binding"/>
    <property type="evidence" value="ECO:0007669"/>
    <property type="project" value="TreeGrafter"/>
</dbReference>
<evidence type="ECO:0000313" key="10">
    <source>
        <dbReference type="Proteomes" id="UP000286045"/>
    </source>
</evidence>
<dbReference type="GO" id="GO:0046348">
    <property type="term" value="P:amino sugar catabolic process"/>
    <property type="evidence" value="ECO:0007669"/>
    <property type="project" value="InterPro"/>
</dbReference>
<evidence type="ECO:0000256" key="4">
    <source>
        <dbReference type="ARBA" id="ARBA00023239"/>
    </source>
</evidence>
<organism evidence="9 10">
    <name type="scientific">Xylaria grammica</name>
    <dbReference type="NCBI Taxonomy" id="363999"/>
    <lineage>
        <taxon>Eukaryota</taxon>
        <taxon>Fungi</taxon>
        <taxon>Dikarya</taxon>
        <taxon>Ascomycota</taxon>
        <taxon>Pezizomycotina</taxon>
        <taxon>Sordariomycetes</taxon>
        <taxon>Xylariomycetidae</taxon>
        <taxon>Xylariales</taxon>
        <taxon>Xylariaceae</taxon>
        <taxon>Xylaria</taxon>
    </lineage>
</organism>
<keyword evidence="5" id="KW-0119">Carbohydrate metabolism</keyword>